<accession>A0A5C3QFG0</accession>
<keyword evidence="3" id="KW-1003">Cell membrane</keyword>
<feature type="region of interest" description="Disordered" evidence="8">
    <location>
        <begin position="561"/>
        <end position="605"/>
    </location>
</feature>
<gene>
    <name evidence="10" type="ORF">BDV98DRAFT_570369</name>
</gene>
<dbReference type="Pfam" id="PF25539">
    <property type="entry name" value="Bestrophin_2"/>
    <property type="match status" value="2"/>
</dbReference>
<keyword evidence="6" id="KW-0406">Ion transport</keyword>
<keyword evidence="2" id="KW-0813">Transport</keyword>
<evidence type="ECO:0000256" key="6">
    <source>
        <dbReference type="ARBA" id="ARBA00023065"/>
    </source>
</evidence>
<feature type="compositionally biased region" description="Low complexity" evidence="8">
    <location>
        <begin position="256"/>
        <end position="267"/>
    </location>
</feature>
<evidence type="ECO:0000313" key="10">
    <source>
        <dbReference type="EMBL" id="TFK99889.1"/>
    </source>
</evidence>
<evidence type="ECO:0000256" key="3">
    <source>
        <dbReference type="ARBA" id="ARBA00022475"/>
    </source>
</evidence>
<feature type="compositionally biased region" description="Low complexity" evidence="8">
    <location>
        <begin position="358"/>
        <end position="367"/>
    </location>
</feature>
<dbReference type="AlphaFoldDB" id="A0A5C3QFG0"/>
<protein>
    <submittedName>
        <fullName evidence="10">Bestrophin, RFP-TM, chloride channel-domain-containing protein</fullName>
    </submittedName>
</protein>
<name>A0A5C3QFG0_9AGAR</name>
<keyword evidence="5 9" id="KW-1133">Transmembrane helix</keyword>
<feature type="compositionally biased region" description="Low complexity" evidence="8">
    <location>
        <begin position="215"/>
        <end position="229"/>
    </location>
</feature>
<evidence type="ECO:0000256" key="1">
    <source>
        <dbReference type="ARBA" id="ARBA00004651"/>
    </source>
</evidence>
<evidence type="ECO:0000256" key="8">
    <source>
        <dbReference type="SAM" id="MobiDB-lite"/>
    </source>
</evidence>
<feature type="transmembrane region" description="Helical" evidence="9">
    <location>
        <begin position="47"/>
        <end position="69"/>
    </location>
</feature>
<evidence type="ECO:0000256" key="2">
    <source>
        <dbReference type="ARBA" id="ARBA00022448"/>
    </source>
</evidence>
<keyword evidence="11" id="KW-1185">Reference proteome</keyword>
<sequence length="605" mass="66057">MLPGRSSTGNHALLPASHPNLGHGATALLPVIPTRRMVIWTLGRGSVIWRIWPAVLLHTVFAAAVTTVSIKTEYHLDIPNVLMTVLGVVIGFVISYRAMSGYERYWLGRGCWSDIIRNSRTLTRLIWFHVPLQVTPMTAGSAPPNLSRSDLKKVMKEKREALDLVLAYAVALKHHLRGELGIYYQDMYHLVPNMHEHVNAQLEPIIPPQSGSSYPEPLQQSPTSQPQSQRHPRSRTASTSNTLPPDPYIPPINAYGTFRSGSTSTSHRSGKRVRWGYDSDSDSSDSERCHEATALLPSSSYTPGQSGFLSKVAFDLLPFSYTVSATRQWLQRRGTPGNSARDVENGLGRPAHPRRADSTASTASSGSEGEGGVQRIWRSHHAGGRGTHDALRVGGKHHPRVVGGTRGENLPLDVLRALSIWLSTLEGRGSVPGTTMGGMFGCVTALEDSLCSLEKILTTPLPFVYSAHIRHTVWLYLFFMPFQLVSQFGWSTILGTGIASFIYLGFVAAGEEIEQPFGYDENDLDLDLFCHSIMRTDIEKLKRTPCPNVVLGSANTMMPLGQAGEGANGHAPKKLDASAQAVTPTAREDDGQKSPPTPAVEPEVV</sequence>
<evidence type="ECO:0000256" key="5">
    <source>
        <dbReference type="ARBA" id="ARBA00022989"/>
    </source>
</evidence>
<dbReference type="OrthoDB" id="1368at2759"/>
<feature type="transmembrane region" description="Helical" evidence="9">
    <location>
        <begin position="488"/>
        <end position="509"/>
    </location>
</feature>
<feature type="region of interest" description="Disordered" evidence="8">
    <location>
        <begin position="205"/>
        <end position="288"/>
    </location>
</feature>
<organism evidence="10 11">
    <name type="scientific">Pterulicium gracile</name>
    <dbReference type="NCBI Taxonomy" id="1884261"/>
    <lineage>
        <taxon>Eukaryota</taxon>
        <taxon>Fungi</taxon>
        <taxon>Dikarya</taxon>
        <taxon>Basidiomycota</taxon>
        <taxon>Agaricomycotina</taxon>
        <taxon>Agaricomycetes</taxon>
        <taxon>Agaricomycetidae</taxon>
        <taxon>Agaricales</taxon>
        <taxon>Pleurotineae</taxon>
        <taxon>Pterulaceae</taxon>
        <taxon>Pterulicium</taxon>
    </lineage>
</organism>
<comment type="subcellular location">
    <subcellularLocation>
        <location evidence="1">Cell membrane</location>
        <topology evidence="1">Multi-pass membrane protein</topology>
    </subcellularLocation>
</comment>
<dbReference type="GO" id="GO:0005254">
    <property type="term" value="F:chloride channel activity"/>
    <property type="evidence" value="ECO:0007669"/>
    <property type="project" value="InterPro"/>
</dbReference>
<evidence type="ECO:0000256" key="4">
    <source>
        <dbReference type="ARBA" id="ARBA00022692"/>
    </source>
</evidence>
<evidence type="ECO:0000256" key="7">
    <source>
        <dbReference type="ARBA" id="ARBA00023136"/>
    </source>
</evidence>
<dbReference type="Proteomes" id="UP000305067">
    <property type="component" value="Unassembled WGS sequence"/>
</dbReference>
<dbReference type="PANTHER" id="PTHR33281">
    <property type="entry name" value="UPF0187 PROTEIN YNEE"/>
    <property type="match status" value="1"/>
</dbReference>
<keyword evidence="4 9" id="KW-0812">Transmembrane</keyword>
<feature type="region of interest" description="Disordered" evidence="8">
    <location>
        <begin position="331"/>
        <end position="372"/>
    </location>
</feature>
<evidence type="ECO:0000256" key="9">
    <source>
        <dbReference type="SAM" id="Phobius"/>
    </source>
</evidence>
<feature type="region of interest" description="Disordered" evidence="8">
    <location>
        <begin position="383"/>
        <end position="402"/>
    </location>
</feature>
<evidence type="ECO:0000313" key="11">
    <source>
        <dbReference type="Proteomes" id="UP000305067"/>
    </source>
</evidence>
<feature type="transmembrane region" description="Helical" evidence="9">
    <location>
        <begin position="81"/>
        <end position="99"/>
    </location>
</feature>
<keyword evidence="7 9" id="KW-0472">Membrane</keyword>
<proteinExistence type="predicted"/>
<dbReference type="EMBL" id="ML178831">
    <property type="protein sequence ID" value="TFK99889.1"/>
    <property type="molecule type" value="Genomic_DNA"/>
</dbReference>
<dbReference type="STRING" id="1884261.A0A5C3QFG0"/>
<dbReference type="GO" id="GO:0005886">
    <property type="term" value="C:plasma membrane"/>
    <property type="evidence" value="ECO:0007669"/>
    <property type="project" value="UniProtKB-SubCell"/>
</dbReference>
<reference evidence="10 11" key="1">
    <citation type="journal article" date="2019" name="Nat. Ecol. Evol.">
        <title>Megaphylogeny resolves global patterns of mushroom evolution.</title>
        <authorList>
            <person name="Varga T."/>
            <person name="Krizsan K."/>
            <person name="Foldi C."/>
            <person name="Dima B."/>
            <person name="Sanchez-Garcia M."/>
            <person name="Sanchez-Ramirez S."/>
            <person name="Szollosi G.J."/>
            <person name="Szarkandi J.G."/>
            <person name="Papp V."/>
            <person name="Albert L."/>
            <person name="Andreopoulos W."/>
            <person name="Angelini C."/>
            <person name="Antonin V."/>
            <person name="Barry K.W."/>
            <person name="Bougher N.L."/>
            <person name="Buchanan P."/>
            <person name="Buyck B."/>
            <person name="Bense V."/>
            <person name="Catcheside P."/>
            <person name="Chovatia M."/>
            <person name="Cooper J."/>
            <person name="Damon W."/>
            <person name="Desjardin D."/>
            <person name="Finy P."/>
            <person name="Geml J."/>
            <person name="Haridas S."/>
            <person name="Hughes K."/>
            <person name="Justo A."/>
            <person name="Karasinski D."/>
            <person name="Kautmanova I."/>
            <person name="Kiss B."/>
            <person name="Kocsube S."/>
            <person name="Kotiranta H."/>
            <person name="LaButti K.M."/>
            <person name="Lechner B.E."/>
            <person name="Liimatainen K."/>
            <person name="Lipzen A."/>
            <person name="Lukacs Z."/>
            <person name="Mihaltcheva S."/>
            <person name="Morgado L.N."/>
            <person name="Niskanen T."/>
            <person name="Noordeloos M.E."/>
            <person name="Ohm R.A."/>
            <person name="Ortiz-Santana B."/>
            <person name="Ovrebo C."/>
            <person name="Racz N."/>
            <person name="Riley R."/>
            <person name="Savchenko A."/>
            <person name="Shiryaev A."/>
            <person name="Soop K."/>
            <person name="Spirin V."/>
            <person name="Szebenyi C."/>
            <person name="Tomsovsky M."/>
            <person name="Tulloss R.E."/>
            <person name="Uehling J."/>
            <person name="Grigoriev I.V."/>
            <person name="Vagvolgyi C."/>
            <person name="Papp T."/>
            <person name="Martin F.M."/>
            <person name="Miettinen O."/>
            <person name="Hibbett D.S."/>
            <person name="Nagy L.G."/>
        </authorList>
    </citation>
    <scope>NUCLEOTIDE SEQUENCE [LARGE SCALE GENOMIC DNA]</scope>
    <source>
        <strain evidence="10 11">CBS 309.79</strain>
    </source>
</reference>
<dbReference type="InterPro" id="IPR044669">
    <property type="entry name" value="YneE/VCCN1/2-like"/>
</dbReference>
<dbReference type="PANTHER" id="PTHR33281:SF19">
    <property type="entry name" value="VOLTAGE-DEPENDENT ANION CHANNEL-FORMING PROTEIN YNEE"/>
    <property type="match status" value="1"/>
</dbReference>